<feature type="signal peptide" evidence="1">
    <location>
        <begin position="1"/>
        <end position="30"/>
    </location>
</feature>
<sequence>MSRNRRLSPAMSIASIVSVLAMMVSASVMASGPAAATDRSASSEKQEFAPIDRPGPALSVPEATLAKSLVCSANVERSQRGVVLFVHGTTMTPEENFGWNWLRAMAQQDRPYCTVAMPNRAMSDAQVSAEYVVSAVRHIHRTSGHKVDILGHSQGGLVPRFALRFWPDIRALVDDYVGFGATNHGSYMIHALCPPAVGCSPSLWQQTAGSDFTRATNSGQETFAGISYTNIYTRTDEFVRPALDDSGTSSLHTGDGRITNVAIQDVCPLDVASEHIAVGSYDPTAYALAIDALDHDGPADPDRIAGSVCTQLLMPGVETLQFATEYVNSMTAIAKELVLHDRTPREPDLAPYVFAG</sequence>
<keyword evidence="1" id="KW-0732">Signal</keyword>
<reference evidence="2 3" key="1">
    <citation type="submission" date="2019-06" db="EMBL/GenBank/DDBJ databases">
        <title>Sequencing the genomes of 1000 actinobacteria strains.</title>
        <authorList>
            <person name="Klenk H.-P."/>
        </authorList>
    </citation>
    <scope>NUCLEOTIDE SEQUENCE [LARGE SCALE GENOMIC DNA]</scope>
    <source>
        <strain evidence="2 3">DSM 25218</strain>
    </source>
</reference>
<dbReference type="SUPFAM" id="SSF53474">
    <property type="entry name" value="alpha/beta-Hydrolases"/>
    <property type="match status" value="1"/>
</dbReference>
<accession>A0A543AB86</accession>
<gene>
    <name evidence="2" type="ORF">FB381_3791</name>
</gene>
<dbReference type="InterPro" id="IPR053228">
    <property type="entry name" value="Stereospecific_Lipase"/>
</dbReference>
<dbReference type="EMBL" id="VFOV01000001">
    <property type="protein sequence ID" value="TQL69871.1"/>
    <property type="molecule type" value="Genomic_DNA"/>
</dbReference>
<dbReference type="PANTHER" id="PTHR37574:SF1">
    <property type="entry name" value="LIPASE B"/>
    <property type="match status" value="1"/>
</dbReference>
<organism evidence="2 3">
    <name type="scientific">Nocardioides albertanoniae</name>
    <dbReference type="NCBI Taxonomy" id="1175486"/>
    <lineage>
        <taxon>Bacteria</taxon>
        <taxon>Bacillati</taxon>
        <taxon>Actinomycetota</taxon>
        <taxon>Actinomycetes</taxon>
        <taxon>Propionibacteriales</taxon>
        <taxon>Nocardioidaceae</taxon>
        <taxon>Nocardioides</taxon>
    </lineage>
</organism>
<dbReference type="Pfam" id="PF01674">
    <property type="entry name" value="Lipase_2"/>
    <property type="match status" value="1"/>
</dbReference>
<dbReference type="AlphaFoldDB" id="A0A543AB86"/>
<dbReference type="GO" id="GO:0016042">
    <property type="term" value="P:lipid catabolic process"/>
    <property type="evidence" value="ECO:0007669"/>
    <property type="project" value="InterPro"/>
</dbReference>
<dbReference type="RefSeq" id="WP_211352493.1">
    <property type="nucleotide sequence ID" value="NZ_VFOV01000001.1"/>
</dbReference>
<comment type="caution">
    <text evidence="2">The sequence shown here is derived from an EMBL/GenBank/DDBJ whole genome shotgun (WGS) entry which is preliminary data.</text>
</comment>
<evidence type="ECO:0000313" key="3">
    <source>
        <dbReference type="Proteomes" id="UP000320209"/>
    </source>
</evidence>
<proteinExistence type="predicted"/>
<dbReference type="Proteomes" id="UP000320209">
    <property type="component" value="Unassembled WGS sequence"/>
</dbReference>
<dbReference type="Gene3D" id="3.40.50.1820">
    <property type="entry name" value="alpha/beta hydrolase"/>
    <property type="match status" value="1"/>
</dbReference>
<name>A0A543AB86_9ACTN</name>
<dbReference type="PANTHER" id="PTHR37574">
    <property type="entry name" value="LIPASE B"/>
    <property type="match status" value="1"/>
</dbReference>
<keyword evidence="3" id="KW-1185">Reference proteome</keyword>
<evidence type="ECO:0000313" key="2">
    <source>
        <dbReference type="EMBL" id="TQL69871.1"/>
    </source>
</evidence>
<feature type="chain" id="PRO_5038918352" evidence="1">
    <location>
        <begin position="31"/>
        <end position="356"/>
    </location>
</feature>
<evidence type="ECO:0000256" key="1">
    <source>
        <dbReference type="SAM" id="SignalP"/>
    </source>
</evidence>
<protein>
    <submittedName>
        <fullName evidence="2">Lipase (Class 2)</fullName>
    </submittedName>
</protein>
<dbReference type="InterPro" id="IPR002918">
    <property type="entry name" value="Lipase_EstA/Esterase_EstB"/>
</dbReference>
<dbReference type="InterPro" id="IPR029058">
    <property type="entry name" value="AB_hydrolase_fold"/>
</dbReference>
<dbReference type="GO" id="GO:0016787">
    <property type="term" value="F:hydrolase activity"/>
    <property type="evidence" value="ECO:0007669"/>
    <property type="project" value="InterPro"/>
</dbReference>